<evidence type="ECO:0000256" key="2">
    <source>
        <dbReference type="ARBA" id="ARBA00023235"/>
    </source>
</evidence>
<dbReference type="STRING" id="92487.SAMN02745130_01531"/>
<dbReference type="InterPro" id="IPR018191">
    <property type="entry name" value="4-OT"/>
</dbReference>
<dbReference type="SUPFAM" id="SSF55331">
    <property type="entry name" value="Tautomerase/MIF"/>
    <property type="match status" value="1"/>
</dbReference>
<gene>
    <name evidence="6" type="ORF">SAMN02745130_01531</name>
</gene>
<evidence type="ECO:0000256" key="4">
    <source>
        <dbReference type="RuleBase" id="RU362032"/>
    </source>
</evidence>
<dbReference type="AlphaFoldDB" id="A0A1T4WDR0"/>
<evidence type="ECO:0000259" key="5">
    <source>
        <dbReference type="Pfam" id="PF01361"/>
    </source>
</evidence>
<dbReference type="InterPro" id="IPR014347">
    <property type="entry name" value="Tautomerase/MIF_sf"/>
</dbReference>
<dbReference type="PANTHER" id="PTHR35530">
    <property type="entry name" value="TAUTOMERASE-RELATED"/>
    <property type="match status" value="1"/>
</dbReference>
<reference evidence="7" key="1">
    <citation type="submission" date="2017-02" db="EMBL/GenBank/DDBJ databases">
        <authorList>
            <person name="Varghese N."/>
            <person name="Submissions S."/>
        </authorList>
    </citation>
    <scope>NUCLEOTIDE SEQUENCE [LARGE SCALE GENOMIC DNA]</scope>
    <source>
        <strain evidence="7">ATCC 49788</strain>
    </source>
</reference>
<feature type="domain" description="4-oxalocrotonate tautomerase-like" evidence="5">
    <location>
        <begin position="2"/>
        <end position="59"/>
    </location>
</feature>
<dbReference type="EMBL" id="FUYB01000005">
    <property type="protein sequence ID" value="SKA75462.1"/>
    <property type="molecule type" value="Genomic_DNA"/>
</dbReference>
<evidence type="ECO:0000313" key="6">
    <source>
        <dbReference type="EMBL" id="SKA75462.1"/>
    </source>
</evidence>
<dbReference type="PANTHER" id="PTHR35530:SF1">
    <property type="entry name" value="2-HYDROXYMUCONATE TAUTOMERASE"/>
    <property type="match status" value="1"/>
</dbReference>
<organism evidence="6 7">
    <name type="scientific">Thiothrix eikelboomii</name>
    <dbReference type="NCBI Taxonomy" id="92487"/>
    <lineage>
        <taxon>Bacteria</taxon>
        <taxon>Pseudomonadati</taxon>
        <taxon>Pseudomonadota</taxon>
        <taxon>Gammaproteobacteria</taxon>
        <taxon>Thiotrichales</taxon>
        <taxon>Thiotrichaceae</taxon>
        <taxon>Thiothrix</taxon>
    </lineage>
</organism>
<keyword evidence="7" id="KW-1185">Reference proteome</keyword>
<dbReference type="NCBIfam" id="NF002571">
    <property type="entry name" value="PRK02220.1"/>
    <property type="match status" value="1"/>
</dbReference>
<dbReference type="GO" id="GO:0016853">
    <property type="term" value="F:isomerase activity"/>
    <property type="evidence" value="ECO:0007669"/>
    <property type="project" value="UniProtKB-UniRule"/>
</dbReference>
<sequence length="69" mass="7542">MPLIQATILQGRTPEQKAAFFQDVTAAAVKNLNVKPEQVRVVINEVAPEHWCIGGVSKAELDKRAAEKS</sequence>
<proteinExistence type="inferred from homology"/>
<dbReference type="EC" id="5.3.2.-" evidence="4"/>
<name>A0A1T4WDR0_9GAMM</name>
<dbReference type="RefSeq" id="WP_078922000.1">
    <property type="nucleotide sequence ID" value="NZ_FUYB01000005.1"/>
</dbReference>
<dbReference type="Gene3D" id="3.30.429.10">
    <property type="entry name" value="Macrophage Migration Inhibitory Factor"/>
    <property type="match status" value="1"/>
</dbReference>
<accession>A0A1T4WDR0</accession>
<keyword evidence="2 4" id="KW-0413">Isomerase</keyword>
<dbReference type="OrthoDB" id="9799841at2"/>
<feature type="active site" description="Proton acceptor; via imino nitrogen" evidence="3">
    <location>
        <position position="2"/>
    </location>
</feature>
<dbReference type="Pfam" id="PF01361">
    <property type="entry name" value="Tautomerase"/>
    <property type="match status" value="1"/>
</dbReference>
<comment type="similarity">
    <text evidence="1 4">Belongs to the 4-oxalocrotonate tautomerase family.</text>
</comment>
<evidence type="ECO:0000256" key="1">
    <source>
        <dbReference type="ARBA" id="ARBA00006723"/>
    </source>
</evidence>
<evidence type="ECO:0000313" key="7">
    <source>
        <dbReference type="Proteomes" id="UP000190460"/>
    </source>
</evidence>
<evidence type="ECO:0000256" key="3">
    <source>
        <dbReference type="PIRSR" id="PIRSR618191-1"/>
    </source>
</evidence>
<protein>
    <recommendedName>
        <fullName evidence="4">Tautomerase</fullName>
        <ecNumber evidence="4">5.3.2.-</ecNumber>
    </recommendedName>
</protein>
<dbReference type="Proteomes" id="UP000190460">
    <property type="component" value="Unassembled WGS sequence"/>
</dbReference>
<dbReference type="NCBIfam" id="TIGR00013">
    <property type="entry name" value="taut"/>
    <property type="match status" value="1"/>
</dbReference>
<dbReference type="InterPro" id="IPR004370">
    <property type="entry name" value="4-OT-like_dom"/>
</dbReference>